<comment type="caution">
    <text evidence="6">The sequence shown here is derived from an EMBL/GenBank/DDBJ whole genome shotgun (WGS) entry which is preliminary data.</text>
</comment>
<reference evidence="6 7" key="1">
    <citation type="journal article" date="2019" name="Int. J. Syst. Evol. Microbiol.">
        <title>The Global Catalogue of Microorganisms (GCM) 10K type strain sequencing project: providing services to taxonomists for standard genome sequencing and annotation.</title>
        <authorList>
            <consortium name="The Broad Institute Genomics Platform"/>
            <consortium name="The Broad Institute Genome Sequencing Center for Infectious Disease"/>
            <person name="Wu L."/>
            <person name="Ma J."/>
        </authorList>
    </citation>
    <scope>NUCLEOTIDE SEQUENCE [LARGE SCALE GENOMIC DNA]</scope>
    <source>
        <strain evidence="6 7">JCM 14917</strain>
    </source>
</reference>
<evidence type="ECO:0000256" key="5">
    <source>
        <dbReference type="ARBA" id="ARBA00023277"/>
    </source>
</evidence>
<evidence type="ECO:0000256" key="4">
    <source>
        <dbReference type="ARBA" id="ARBA00023235"/>
    </source>
</evidence>
<comment type="catalytic activity">
    <reaction evidence="1">
        <text>beta-D-ribopyranose = beta-D-ribofuranose</text>
        <dbReference type="Rhea" id="RHEA:25432"/>
        <dbReference type="ChEBI" id="CHEBI:27476"/>
        <dbReference type="ChEBI" id="CHEBI:47002"/>
        <dbReference type="EC" id="5.4.99.62"/>
    </reaction>
</comment>
<dbReference type="Gene3D" id="3.40.1650.10">
    <property type="entry name" value="RbsD-like domain"/>
    <property type="match status" value="1"/>
</dbReference>
<dbReference type="Proteomes" id="UP001500974">
    <property type="component" value="Unassembled WGS sequence"/>
</dbReference>
<dbReference type="EMBL" id="BAAAON010000001">
    <property type="protein sequence ID" value="GAA2173270.1"/>
    <property type="molecule type" value="Genomic_DNA"/>
</dbReference>
<dbReference type="Pfam" id="PF05025">
    <property type="entry name" value="RbsD_FucU"/>
    <property type="match status" value="1"/>
</dbReference>
<evidence type="ECO:0000256" key="1">
    <source>
        <dbReference type="ARBA" id="ARBA00000223"/>
    </source>
</evidence>
<gene>
    <name evidence="6" type="primary">rbsD</name>
    <name evidence="6" type="ORF">GCM10009784_06940</name>
</gene>
<dbReference type="PANTHER" id="PTHR37831">
    <property type="entry name" value="D-RIBOSE PYRANASE"/>
    <property type="match status" value="1"/>
</dbReference>
<keyword evidence="5" id="KW-0119">Carbohydrate metabolism</keyword>
<name>A0ABN3AQE7_9MICC</name>
<dbReference type="PANTHER" id="PTHR37831:SF1">
    <property type="entry name" value="D-RIBOSE PYRANASE"/>
    <property type="match status" value="1"/>
</dbReference>
<dbReference type="InterPro" id="IPR007721">
    <property type="entry name" value="RbsD_FucU"/>
</dbReference>
<evidence type="ECO:0000313" key="6">
    <source>
        <dbReference type="EMBL" id="GAA2173270.1"/>
    </source>
</evidence>
<keyword evidence="7" id="KW-1185">Reference proteome</keyword>
<organism evidence="6 7">
    <name type="scientific">Arthrobacter parietis</name>
    <dbReference type="NCBI Taxonomy" id="271434"/>
    <lineage>
        <taxon>Bacteria</taxon>
        <taxon>Bacillati</taxon>
        <taxon>Actinomycetota</taxon>
        <taxon>Actinomycetes</taxon>
        <taxon>Micrococcales</taxon>
        <taxon>Micrococcaceae</taxon>
        <taxon>Arthrobacter</taxon>
    </lineage>
</organism>
<proteinExistence type="predicted"/>
<sequence>MKKSGLLNGPINALLSTLGHGHLVMITDCGMPLPESAAVVDLALVRGTPAFAEVLRAVLADLEVEGSVIASEACGTVVEDVVRGEGLSPEFVSHQELKSLLDEARLIIRTGEATSYANVALRCGVTF</sequence>
<dbReference type="NCBIfam" id="NF008761">
    <property type="entry name" value="PRK11797.1"/>
    <property type="match status" value="1"/>
</dbReference>
<protein>
    <recommendedName>
        <fullName evidence="2">D-ribose pyranase</fullName>
        <ecNumber evidence="2">5.4.99.62</ecNumber>
    </recommendedName>
</protein>
<dbReference type="InterPro" id="IPR023064">
    <property type="entry name" value="D-ribose_pyranase"/>
</dbReference>
<dbReference type="SUPFAM" id="SSF102546">
    <property type="entry name" value="RbsD-like"/>
    <property type="match status" value="1"/>
</dbReference>
<dbReference type="RefSeq" id="WP_346027483.1">
    <property type="nucleotide sequence ID" value="NZ_BAAAON010000001.1"/>
</dbReference>
<evidence type="ECO:0000256" key="3">
    <source>
        <dbReference type="ARBA" id="ARBA00022490"/>
    </source>
</evidence>
<keyword evidence="4" id="KW-0413">Isomerase</keyword>
<dbReference type="EC" id="5.4.99.62" evidence="2"/>
<evidence type="ECO:0000313" key="7">
    <source>
        <dbReference type="Proteomes" id="UP001500974"/>
    </source>
</evidence>
<evidence type="ECO:0000256" key="2">
    <source>
        <dbReference type="ARBA" id="ARBA00012862"/>
    </source>
</evidence>
<dbReference type="InterPro" id="IPR023750">
    <property type="entry name" value="RbsD-like_sf"/>
</dbReference>
<accession>A0ABN3AQE7</accession>
<keyword evidence="3" id="KW-0963">Cytoplasm</keyword>